<comment type="caution">
    <text evidence="2">The sequence shown here is derived from an EMBL/GenBank/DDBJ whole genome shotgun (WGS) entry which is preliminary data.</text>
</comment>
<sequence>MQLQRSGEGHQQRGQVSLKSRAETAKRKAHLDELRRNMKAQSLPMGPAPNYRTCPHSLRKLPSEVGVWRHGEWFLLCLLDKRLVILWLWCCNGP</sequence>
<reference evidence="2 3" key="1">
    <citation type="submission" date="2023-09" db="EMBL/GenBank/DDBJ databases">
        <authorList>
            <person name="Wang M."/>
        </authorList>
    </citation>
    <scope>NUCLEOTIDE SEQUENCE [LARGE SCALE GENOMIC DNA]</scope>
    <source>
        <strain evidence="2">GT-2023</strain>
        <tissue evidence="2">Liver</tissue>
    </source>
</reference>
<organism evidence="2 3">
    <name type="scientific">Cirrhinus molitorella</name>
    <name type="common">mud carp</name>
    <dbReference type="NCBI Taxonomy" id="172907"/>
    <lineage>
        <taxon>Eukaryota</taxon>
        <taxon>Metazoa</taxon>
        <taxon>Chordata</taxon>
        <taxon>Craniata</taxon>
        <taxon>Vertebrata</taxon>
        <taxon>Euteleostomi</taxon>
        <taxon>Actinopterygii</taxon>
        <taxon>Neopterygii</taxon>
        <taxon>Teleostei</taxon>
        <taxon>Ostariophysi</taxon>
        <taxon>Cypriniformes</taxon>
        <taxon>Cyprinidae</taxon>
        <taxon>Labeoninae</taxon>
        <taxon>Labeonini</taxon>
        <taxon>Cirrhinus</taxon>
    </lineage>
</organism>
<proteinExistence type="predicted"/>
<dbReference type="Proteomes" id="UP001558613">
    <property type="component" value="Unassembled WGS sequence"/>
</dbReference>
<dbReference type="EMBL" id="JAYMGO010000001">
    <property type="protein sequence ID" value="KAL1282635.1"/>
    <property type="molecule type" value="Genomic_DNA"/>
</dbReference>
<keyword evidence="3" id="KW-1185">Reference proteome</keyword>
<accession>A0ABR3P0F9</accession>
<gene>
    <name evidence="2" type="ORF">QQF64_001438</name>
</gene>
<name>A0ABR3P0F9_9TELE</name>
<feature type="region of interest" description="Disordered" evidence="1">
    <location>
        <begin position="1"/>
        <end position="29"/>
    </location>
</feature>
<evidence type="ECO:0000313" key="2">
    <source>
        <dbReference type="EMBL" id="KAL1282635.1"/>
    </source>
</evidence>
<protein>
    <submittedName>
        <fullName evidence="2">Uncharacterized protein</fullName>
    </submittedName>
</protein>
<evidence type="ECO:0000256" key="1">
    <source>
        <dbReference type="SAM" id="MobiDB-lite"/>
    </source>
</evidence>
<evidence type="ECO:0000313" key="3">
    <source>
        <dbReference type="Proteomes" id="UP001558613"/>
    </source>
</evidence>
<feature type="compositionally biased region" description="Basic and acidic residues" evidence="1">
    <location>
        <begin position="20"/>
        <end position="29"/>
    </location>
</feature>